<keyword evidence="3" id="KW-1185">Reference proteome</keyword>
<dbReference type="RefSeq" id="WP_057848311.1">
    <property type="nucleotide sequence ID" value="NZ_LLXX01000002.1"/>
</dbReference>
<evidence type="ECO:0000313" key="2">
    <source>
        <dbReference type="EMBL" id="KRR14940.1"/>
    </source>
</evidence>
<dbReference type="AlphaFoldDB" id="A0A0R3L5Z2"/>
<organism evidence="1 3">
    <name type="scientific">Bradyrhizobium valentinum</name>
    <dbReference type="NCBI Taxonomy" id="1518501"/>
    <lineage>
        <taxon>Bacteria</taxon>
        <taxon>Pseudomonadati</taxon>
        <taxon>Pseudomonadota</taxon>
        <taxon>Alphaproteobacteria</taxon>
        <taxon>Hyphomicrobiales</taxon>
        <taxon>Nitrobacteraceae</taxon>
        <taxon>Bradyrhizobium</taxon>
    </lineage>
</organism>
<dbReference type="OrthoDB" id="8244674at2"/>
<comment type="caution">
    <text evidence="1">The sequence shown here is derived from an EMBL/GenBank/DDBJ whole genome shotgun (WGS) entry which is preliminary data.</text>
</comment>
<evidence type="ECO:0000313" key="1">
    <source>
        <dbReference type="EMBL" id="KRR03226.1"/>
    </source>
</evidence>
<accession>A0A0R3L5Z2</accession>
<protein>
    <submittedName>
        <fullName evidence="1">Uncharacterized protein</fullName>
    </submittedName>
</protein>
<proteinExistence type="predicted"/>
<evidence type="ECO:0000313" key="3">
    <source>
        <dbReference type="Proteomes" id="UP000051913"/>
    </source>
</evidence>
<dbReference type="EMBL" id="LLXX01000002">
    <property type="protein sequence ID" value="KRR14940.1"/>
    <property type="molecule type" value="Genomic_DNA"/>
</dbReference>
<name>A0A0R3L5Z2_9BRAD</name>
<dbReference type="Proteomes" id="UP000051913">
    <property type="component" value="Unassembled WGS sequence"/>
</dbReference>
<sequence>MTPNSKKPLRPEDFPVDVEAQKIKKQDGTPIADAESPAVAAEIVERLNEDEARREEDKWSA</sequence>
<reference evidence="1 3" key="1">
    <citation type="submission" date="2014-03" db="EMBL/GenBank/DDBJ databases">
        <title>Bradyrhizobium valentinum sp. nov., isolated from effective nodules of Lupinus mariae-josephae, a lupine endemic of basic-lime soils in Eastern Spain.</title>
        <authorList>
            <person name="Duran D."/>
            <person name="Rey L."/>
            <person name="Navarro A."/>
            <person name="Busquets A."/>
            <person name="Imperial J."/>
            <person name="Ruiz-Argueso T."/>
        </authorList>
    </citation>
    <scope>NUCLEOTIDE SEQUENCE [LARGE SCALE GENOMIC DNA]</scope>
    <source>
        <strain evidence="1 3">LmjM3</strain>
    </source>
</reference>
<gene>
    <name evidence="1" type="ORF">CP49_04540</name>
    <name evidence="2" type="ORF">CP49_41265</name>
</gene>
<dbReference type="EMBL" id="LLXX01000143">
    <property type="protein sequence ID" value="KRR03226.1"/>
    <property type="molecule type" value="Genomic_DNA"/>
</dbReference>